<dbReference type="Proteomes" id="UP001058974">
    <property type="component" value="Chromosome 6"/>
</dbReference>
<dbReference type="Gramene" id="Psat06G0206500-T1">
    <property type="protein sequence ID" value="KAI5395739.1"/>
    <property type="gene ID" value="KIW84_062065"/>
</dbReference>
<proteinExistence type="predicted"/>
<dbReference type="EMBL" id="JAMSHJ010000006">
    <property type="protein sequence ID" value="KAI5395739.1"/>
    <property type="molecule type" value="Genomic_DNA"/>
</dbReference>
<gene>
    <name evidence="2" type="ORF">KIW84_062065</name>
</gene>
<organism evidence="2 3">
    <name type="scientific">Pisum sativum</name>
    <name type="common">Garden pea</name>
    <name type="synonym">Lathyrus oleraceus</name>
    <dbReference type="NCBI Taxonomy" id="3888"/>
    <lineage>
        <taxon>Eukaryota</taxon>
        <taxon>Viridiplantae</taxon>
        <taxon>Streptophyta</taxon>
        <taxon>Embryophyta</taxon>
        <taxon>Tracheophyta</taxon>
        <taxon>Spermatophyta</taxon>
        <taxon>Magnoliopsida</taxon>
        <taxon>eudicotyledons</taxon>
        <taxon>Gunneridae</taxon>
        <taxon>Pentapetalae</taxon>
        <taxon>rosids</taxon>
        <taxon>fabids</taxon>
        <taxon>Fabales</taxon>
        <taxon>Fabaceae</taxon>
        <taxon>Papilionoideae</taxon>
        <taxon>50 kb inversion clade</taxon>
        <taxon>NPAAA clade</taxon>
        <taxon>Hologalegina</taxon>
        <taxon>IRL clade</taxon>
        <taxon>Fabeae</taxon>
        <taxon>Lathyrus</taxon>
    </lineage>
</organism>
<evidence type="ECO:0000256" key="1">
    <source>
        <dbReference type="SAM" id="MobiDB-lite"/>
    </source>
</evidence>
<dbReference type="AlphaFoldDB" id="A0A9D5A510"/>
<evidence type="ECO:0000313" key="2">
    <source>
        <dbReference type="EMBL" id="KAI5395739.1"/>
    </source>
</evidence>
<evidence type="ECO:0000313" key="3">
    <source>
        <dbReference type="Proteomes" id="UP001058974"/>
    </source>
</evidence>
<accession>A0A9D5A510</accession>
<comment type="caution">
    <text evidence="2">The sequence shown here is derived from an EMBL/GenBank/DDBJ whole genome shotgun (WGS) entry which is preliminary data.</text>
</comment>
<keyword evidence="3" id="KW-1185">Reference proteome</keyword>
<sequence>MITRYTHQGRPKKAKRLLELVPDKLDTACWNAMIVGDAKKEWENEFGNAVFQEDGGKEVRNSGSSKRSKKKSNNTYDEVEFKSKVQRKTDNYHSLFSKVRAAPNLPPNVCNDLESSMQKLSSSLESLRVLHSQEFYIREAIGSPLLQSSLRPAHTVVIGEKSFLGISGMSFTITLARPALMIKKKGFILSLFLGESKFAHGLQTDLRQAATYQEAFGAWRL</sequence>
<protein>
    <submittedName>
        <fullName evidence="2">Uncharacterized protein</fullName>
    </submittedName>
</protein>
<feature type="region of interest" description="Disordered" evidence="1">
    <location>
        <begin position="53"/>
        <end position="78"/>
    </location>
</feature>
<reference evidence="2 3" key="1">
    <citation type="journal article" date="2022" name="Nat. Genet.">
        <title>Improved pea reference genome and pan-genome highlight genomic features and evolutionary characteristics.</title>
        <authorList>
            <person name="Yang T."/>
            <person name="Liu R."/>
            <person name="Luo Y."/>
            <person name="Hu S."/>
            <person name="Wang D."/>
            <person name="Wang C."/>
            <person name="Pandey M.K."/>
            <person name="Ge S."/>
            <person name="Xu Q."/>
            <person name="Li N."/>
            <person name="Li G."/>
            <person name="Huang Y."/>
            <person name="Saxena R.K."/>
            <person name="Ji Y."/>
            <person name="Li M."/>
            <person name="Yan X."/>
            <person name="He Y."/>
            <person name="Liu Y."/>
            <person name="Wang X."/>
            <person name="Xiang C."/>
            <person name="Varshney R.K."/>
            <person name="Ding H."/>
            <person name="Gao S."/>
            <person name="Zong X."/>
        </authorList>
    </citation>
    <scope>NUCLEOTIDE SEQUENCE [LARGE SCALE GENOMIC DNA]</scope>
    <source>
        <strain evidence="2 3">cv. Zhongwan 6</strain>
    </source>
</reference>
<name>A0A9D5A510_PEA</name>